<evidence type="ECO:0000259" key="1">
    <source>
        <dbReference type="Pfam" id="PF11716"/>
    </source>
</evidence>
<reference evidence="2" key="1">
    <citation type="submission" date="2021-04" db="EMBL/GenBank/DDBJ databases">
        <title>Sequencing of actinobacteria type strains.</title>
        <authorList>
            <person name="Nguyen G.-S."/>
            <person name="Wentzel A."/>
        </authorList>
    </citation>
    <scope>NUCLEOTIDE SEQUENCE</scope>
    <source>
        <strain evidence="2">DSM 42095</strain>
    </source>
</reference>
<dbReference type="GO" id="GO:0046872">
    <property type="term" value="F:metal ion binding"/>
    <property type="evidence" value="ECO:0007669"/>
    <property type="project" value="InterPro"/>
</dbReference>
<dbReference type="Gene3D" id="1.20.120.450">
    <property type="entry name" value="dinb family like domain"/>
    <property type="match status" value="1"/>
</dbReference>
<dbReference type="Pfam" id="PF11716">
    <property type="entry name" value="MDMPI_N"/>
    <property type="match status" value="1"/>
</dbReference>
<sequence>MDESVAHISGFGREVRAFEAAVRPVAAAGEAPLVPSCPGWTVTDLIAHLGAVHRYVLRLLRERVQEEPDPADLDFLGLPAEREGWPVSFEQTPTLGPVPGSLVDWFAEGALALEAEFRKSDPRDPVWTWAPEHTAGFWMRIQ</sequence>
<dbReference type="GO" id="GO:0005886">
    <property type="term" value="C:plasma membrane"/>
    <property type="evidence" value="ECO:0007669"/>
    <property type="project" value="TreeGrafter"/>
</dbReference>
<dbReference type="InterPro" id="IPR024344">
    <property type="entry name" value="MDMPI_metal-binding"/>
</dbReference>
<dbReference type="PANTHER" id="PTHR40758:SF1">
    <property type="entry name" value="CONSERVED PROTEIN"/>
    <property type="match status" value="1"/>
</dbReference>
<proteinExistence type="predicted"/>
<feature type="non-terminal residue" evidence="2">
    <location>
        <position position="142"/>
    </location>
</feature>
<dbReference type="GO" id="GO:0016853">
    <property type="term" value="F:isomerase activity"/>
    <property type="evidence" value="ECO:0007669"/>
    <property type="project" value="UniProtKB-KW"/>
</dbReference>
<name>A0A8T4IIZ2_9ACTN</name>
<dbReference type="SUPFAM" id="SSF109854">
    <property type="entry name" value="DinB/YfiT-like putative metalloenzymes"/>
    <property type="match status" value="1"/>
</dbReference>
<keyword evidence="3" id="KW-1185">Reference proteome</keyword>
<dbReference type="EMBL" id="JAGSMN010000045">
    <property type="protein sequence ID" value="MBR7671888.1"/>
    <property type="molecule type" value="Genomic_DNA"/>
</dbReference>
<keyword evidence="2" id="KW-0413">Isomerase</keyword>
<dbReference type="PANTHER" id="PTHR40758">
    <property type="entry name" value="CONSERVED PROTEIN"/>
    <property type="match status" value="1"/>
</dbReference>
<comment type="caution">
    <text evidence="2">The sequence shown here is derived from an EMBL/GenBank/DDBJ whole genome shotgun (WGS) entry which is preliminary data.</text>
</comment>
<evidence type="ECO:0000313" key="3">
    <source>
        <dbReference type="Proteomes" id="UP000675554"/>
    </source>
</evidence>
<evidence type="ECO:0000313" key="2">
    <source>
        <dbReference type="EMBL" id="MBR7671888.1"/>
    </source>
</evidence>
<accession>A0A8T4IIZ2</accession>
<protein>
    <submittedName>
        <fullName evidence="2">Maleylpyruvate isomerase N-terminal domain-containing protein</fullName>
    </submittedName>
</protein>
<gene>
    <name evidence="2" type="ORF">KDA82_02300</name>
</gene>
<dbReference type="Proteomes" id="UP000675554">
    <property type="component" value="Unassembled WGS sequence"/>
</dbReference>
<dbReference type="AlphaFoldDB" id="A0A8T4IIZ2"/>
<feature type="domain" description="Mycothiol-dependent maleylpyruvate isomerase metal-binding" evidence="1">
    <location>
        <begin position="13"/>
        <end position="141"/>
    </location>
</feature>
<dbReference type="InterPro" id="IPR034660">
    <property type="entry name" value="DinB/YfiT-like"/>
</dbReference>
<organism evidence="2 3">
    <name type="scientific">Streptomyces daliensis</name>
    <dbReference type="NCBI Taxonomy" id="299421"/>
    <lineage>
        <taxon>Bacteria</taxon>
        <taxon>Bacillati</taxon>
        <taxon>Actinomycetota</taxon>
        <taxon>Actinomycetes</taxon>
        <taxon>Kitasatosporales</taxon>
        <taxon>Streptomycetaceae</taxon>
        <taxon>Streptomyces</taxon>
    </lineage>
</organism>